<proteinExistence type="evidence at protein level"/>
<reference evidence="2" key="2">
    <citation type="submission" date="2025-08" db="UniProtKB">
        <authorList>
            <consortium name="Ensembl"/>
        </authorList>
    </citation>
    <scope>IDENTIFICATION</scope>
    <source>
        <strain evidence="2">broiler</strain>
    </source>
</reference>
<dbReference type="PANTHER" id="PTHR10569:SF2">
    <property type="entry name" value="GLYCOGEN DEBRANCHING ENZYME"/>
    <property type="match status" value="1"/>
</dbReference>
<organism evidence="2 3">
    <name type="scientific">Gallus gallus</name>
    <name type="common">Chicken</name>
    <dbReference type="NCBI Taxonomy" id="9031"/>
    <lineage>
        <taxon>Eukaryota</taxon>
        <taxon>Metazoa</taxon>
        <taxon>Chordata</taxon>
        <taxon>Craniata</taxon>
        <taxon>Vertebrata</taxon>
        <taxon>Euteleostomi</taxon>
        <taxon>Archelosauria</taxon>
        <taxon>Archosauria</taxon>
        <taxon>Dinosauria</taxon>
        <taxon>Saurischia</taxon>
        <taxon>Theropoda</taxon>
        <taxon>Coelurosauria</taxon>
        <taxon>Aves</taxon>
        <taxon>Neognathae</taxon>
        <taxon>Galloanserae</taxon>
        <taxon>Galliformes</taxon>
        <taxon>Phasianidae</taxon>
        <taxon>Phasianinae</taxon>
        <taxon>Gallus</taxon>
    </lineage>
</organism>
<dbReference type="Ensembl" id="ENSGALT00010058505.1">
    <property type="protein sequence ID" value="ENSGALP00010035562.1"/>
    <property type="gene ID" value="ENSGALG00010024024.1"/>
</dbReference>
<sequence>TASGWTVPAPSAAAFAASCASAAAGPLVSVEGAEGSLLPASAEPAASGHQQPCRAIRRRGCCTSTRWRSWTRPFSGWSKGFELQFRLGPTLQGKHVTVCTNYPASGEVFDRHKFRTLSWHNPTGKEDDSDKYCKLDLQISGSYQYYFNLGLQHDSFYTTAEAWTV</sequence>
<gene>
    <name evidence="2" type="primary">AGL</name>
</gene>
<accession>A0A8V0ZQ60</accession>
<dbReference type="OrthoDB" id="10248904at2759"/>
<protein>
    <submittedName>
        <fullName evidence="2">Amylo-alpha-1, 6-glucosidase, 4-alpha-glucanotransferase</fullName>
    </submittedName>
</protein>
<dbReference type="GeneTree" id="ENSGT00390000012596"/>
<dbReference type="Proteomes" id="UP000000539">
    <property type="component" value="Chromosome 8"/>
</dbReference>
<reference evidence="2" key="1">
    <citation type="submission" date="2020-11" db="EMBL/GenBank/DDBJ databases">
        <title>Gallus gallus (Chicken) genome, bGalGal1, GRCg7b, maternal haplotype autosomes + Z &amp; W.</title>
        <authorList>
            <person name="Warren W."/>
            <person name="Formenti G."/>
            <person name="Fedrigo O."/>
            <person name="Haase B."/>
            <person name="Mountcastle J."/>
            <person name="Balacco J."/>
            <person name="Tracey A."/>
            <person name="Schneider V."/>
            <person name="Okimoto R."/>
            <person name="Cheng H."/>
            <person name="Hawken R."/>
            <person name="Howe K."/>
            <person name="Jarvis E.D."/>
        </authorList>
    </citation>
    <scope>NUCLEOTIDE SEQUENCE [LARGE SCALE GENOMIC DNA]</scope>
    <source>
        <strain evidence="2">Broiler</strain>
    </source>
</reference>
<evidence type="ECO:0000313" key="2">
    <source>
        <dbReference type="Ensembl" id="ENSGALP00010035562.1"/>
    </source>
</evidence>
<dbReference type="GO" id="GO:0005980">
    <property type="term" value="P:glycogen catabolic process"/>
    <property type="evidence" value="ECO:0007669"/>
    <property type="project" value="InterPro"/>
</dbReference>
<dbReference type="GO" id="GO:0004135">
    <property type="term" value="F:amylo-alpha-1,6-glucosidase activity"/>
    <property type="evidence" value="ECO:0007669"/>
    <property type="project" value="InterPro"/>
</dbReference>
<dbReference type="AlphaFoldDB" id="A0A8V0ZQ60"/>
<dbReference type="InterPro" id="IPR010401">
    <property type="entry name" value="AGL/Gdb1"/>
</dbReference>
<name>A0A8V0ZQ60_CHICK</name>
<dbReference type="Pfam" id="PF14699">
    <property type="entry name" value="hGDE_N"/>
    <property type="match status" value="1"/>
</dbReference>
<reference evidence="2" key="3">
    <citation type="submission" date="2025-09" db="UniProtKB">
        <authorList>
            <consortium name="Ensembl"/>
        </authorList>
    </citation>
    <scope>IDENTIFICATION</scope>
    <source>
        <strain evidence="2">broiler</strain>
    </source>
</reference>
<dbReference type="InterPro" id="IPR029436">
    <property type="entry name" value="AGL_euk_N"/>
</dbReference>
<evidence type="ECO:0000313" key="3">
    <source>
        <dbReference type="Proteomes" id="UP000000539"/>
    </source>
</evidence>
<keyword evidence="4" id="KW-1267">Proteomics identification</keyword>
<dbReference type="PANTHER" id="PTHR10569">
    <property type="entry name" value="GLYCOGEN DEBRANCHING ENZYME"/>
    <property type="match status" value="1"/>
</dbReference>
<feature type="domain" description="Eukaryotic glycogen debranching enzyme N-terminal" evidence="1">
    <location>
        <begin position="83"/>
        <end position="151"/>
    </location>
</feature>
<evidence type="ECO:0007829" key="4">
    <source>
        <dbReference type="PeptideAtlas" id="A0A8V0ZQ60"/>
    </source>
</evidence>
<keyword evidence="3" id="KW-1185">Reference proteome</keyword>
<evidence type="ECO:0000259" key="1">
    <source>
        <dbReference type="Pfam" id="PF14699"/>
    </source>
</evidence>
<dbReference type="GO" id="GO:0004134">
    <property type="term" value="F:4-alpha-glucanotransferase activity"/>
    <property type="evidence" value="ECO:0007669"/>
    <property type="project" value="InterPro"/>
</dbReference>